<dbReference type="AlphaFoldDB" id="A0A0P7ALC1"/>
<feature type="transmembrane region" description="Helical" evidence="1">
    <location>
        <begin position="769"/>
        <end position="788"/>
    </location>
</feature>
<keyword evidence="1" id="KW-0472">Membrane</keyword>
<keyword evidence="3" id="KW-1185">Reference proteome</keyword>
<keyword evidence="1" id="KW-0812">Transmembrane</keyword>
<organism evidence="2 3">
    <name type="scientific">Neonectria ditissima</name>
    <dbReference type="NCBI Taxonomy" id="78410"/>
    <lineage>
        <taxon>Eukaryota</taxon>
        <taxon>Fungi</taxon>
        <taxon>Dikarya</taxon>
        <taxon>Ascomycota</taxon>
        <taxon>Pezizomycotina</taxon>
        <taxon>Sordariomycetes</taxon>
        <taxon>Hypocreomycetidae</taxon>
        <taxon>Hypocreales</taxon>
        <taxon>Nectriaceae</taxon>
        <taxon>Neonectria</taxon>
    </lineage>
</organism>
<dbReference type="EMBL" id="LKCW01000130">
    <property type="protein sequence ID" value="KPM38574.1"/>
    <property type="molecule type" value="Genomic_DNA"/>
</dbReference>
<proteinExistence type="predicted"/>
<evidence type="ECO:0000313" key="3">
    <source>
        <dbReference type="Proteomes" id="UP000050424"/>
    </source>
</evidence>
<feature type="transmembrane region" description="Helical" evidence="1">
    <location>
        <begin position="538"/>
        <end position="564"/>
    </location>
</feature>
<dbReference type="Proteomes" id="UP000050424">
    <property type="component" value="Unassembled WGS sequence"/>
</dbReference>
<protein>
    <submittedName>
        <fullName evidence="2">Uncharacterized protein</fullName>
    </submittedName>
</protein>
<feature type="transmembrane region" description="Helical" evidence="1">
    <location>
        <begin position="618"/>
        <end position="635"/>
    </location>
</feature>
<feature type="transmembrane region" description="Helical" evidence="1">
    <location>
        <begin position="576"/>
        <end position="598"/>
    </location>
</feature>
<evidence type="ECO:0000313" key="2">
    <source>
        <dbReference type="EMBL" id="KPM38574.1"/>
    </source>
</evidence>
<comment type="caution">
    <text evidence="2">The sequence shown here is derived from an EMBL/GenBank/DDBJ whole genome shotgun (WGS) entry which is preliminary data.</text>
</comment>
<feature type="transmembrane region" description="Helical" evidence="1">
    <location>
        <begin position="504"/>
        <end position="526"/>
    </location>
</feature>
<keyword evidence="1" id="KW-1133">Transmembrane helix</keyword>
<name>A0A0P7ALC1_9HYPO</name>
<accession>A0A0P7ALC1</accession>
<sequence length="790" mass="89089">MWHRWQDESRQHVPCVMGGGGLRGSRDRYLPPRWISSLFITLDAKITTTEALHATGEYHDGEQGDSLTIQRIFNGWINPEDLAPMPQCVAEQDQSTWLKTMTKCTHQRCTSHFGIICAHHQWLTQLSCLSTEFSPNVIRHYLPYCSRSVLSKAQLYHWIRRTTGRTWLVDVGDANGLQTLSPASLTRGYAAVDTTYKAPTCLTGSRSAPSREPFHHVLGSCSFAANSQRTGNSARPWEYSTSRRSMVALGFETIGYNLTGHSIKQGDYFDKECFCNVFAMDRKQEPCSDPGQIDLTMERLWLNATCGPASLPDNWTDKLKTTGFAYIPIRDWHWPKYFEEMPRQVLERTAHCATDFCELDSGGYCKVKHAVDRACFCRDLSYESCGGLCHVFDTRIDYVEWLHDLCGNVPDWHGLPVNWRQLAIPTTLELIPWRWTLKPSNDSNIAHSSDSRTIKATELYSLNEWKLGSFALINLATLLTAILRRGQGNHQTARGSSSSPRQQSWFFMGILNAVIQLLAICLNVFLVQNTPGYEDIPAVQLMLLWCSAPRLGWLTILPIGVQVFETINFSAAASSFLAELILQCFSSYYMIRTVSYGLEHNIYFMSLEDAERGRSANIMYAGALMWLIIVIAALGQSMRAMYRMNKLTGPGTTDLPKWQRRNETTSNIAEELVAQSNDYWTRMGEKFVYCWMEGGKTLGELSLTGGEGENYTVYGTLPVERKGSPDFRKAVSKLYMATATGMLLLWVAQWLFWGGFITLSSEEFCPPNLGILTAVWIVFSLASAALSATV</sequence>
<evidence type="ECO:0000256" key="1">
    <source>
        <dbReference type="SAM" id="Phobius"/>
    </source>
</evidence>
<feature type="transmembrane region" description="Helical" evidence="1">
    <location>
        <begin position="465"/>
        <end position="483"/>
    </location>
</feature>
<feature type="transmembrane region" description="Helical" evidence="1">
    <location>
        <begin position="734"/>
        <end position="757"/>
    </location>
</feature>
<gene>
    <name evidence="2" type="ORF">AK830_g7983</name>
</gene>
<reference evidence="2 3" key="1">
    <citation type="submission" date="2015-09" db="EMBL/GenBank/DDBJ databases">
        <title>Draft genome of a European isolate of the apple canker pathogen Neonectria ditissima.</title>
        <authorList>
            <person name="Gomez-Cortecero A."/>
            <person name="Harrison R.J."/>
            <person name="Armitage A.D."/>
        </authorList>
    </citation>
    <scope>NUCLEOTIDE SEQUENCE [LARGE SCALE GENOMIC DNA]</scope>
    <source>
        <strain evidence="2 3">R09/05</strain>
    </source>
</reference>
<dbReference type="OrthoDB" id="3525430at2759"/>